<gene>
    <name evidence="2" type="ORF">A0H81_10035</name>
</gene>
<evidence type="ECO:0000256" key="1">
    <source>
        <dbReference type="SAM" id="MobiDB-lite"/>
    </source>
</evidence>
<feature type="region of interest" description="Disordered" evidence="1">
    <location>
        <begin position="348"/>
        <end position="382"/>
    </location>
</feature>
<keyword evidence="3" id="KW-1185">Reference proteome</keyword>
<dbReference type="AlphaFoldDB" id="A0A1C7M1C7"/>
<feature type="region of interest" description="Disordered" evidence="1">
    <location>
        <begin position="561"/>
        <end position="603"/>
    </location>
</feature>
<feature type="region of interest" description="Disordered" evidence="1">
    <location>
        <begin position="281"/>
        <end position="301"/>
    </location>
</feature>
<sequence>LAELSPTVFFLSTYPSPKHTAPAATPSRRILFASSRRISTTPYPPAGLMSHLTANNVHKSYLFELPRSFQPMTPPETDYETPTQPFRQPLRVQTATPAELEPISAQVPASSLNETPLPYHRRKPSLTYINSGIRESRERVVHRGIKWLVVVIPPVSFAREHGHLGHTLSSGSPSRLASGILMPLFPTMNGQLVAIAREFSLPSIAGICLYLHTTHNGIALCPRVSDDSWPLLWSHLFDARSPTVPSQQMPISGQVEFDIDFVKARWYDAWLASARREYMDVPQSVTPSRVPSVSHGRDDSRTTIADEQADEQADSLSFVQQSRAALAPSRNIKKLSLLDRFDSVSARSGSKLVPRNLSPPSPNSTQNPTSQALSPIVQESEPGTVVRGVDSLVNSWRASAAISRSPLAATGQTSLDPANMPNMLGDLPTASTSDTHSEFNLDDYTWSVSSVGPLEYDDVESIASWDRVPSVHMDRRLEGSVCLTPSVCTSFGPPDDDDEMYSPVSYSRLPSPDIARRVMEDVPATPSTATSWGPPSYPPSADGSEYGALSVDLGRRLMSSRPVTPATATSWGPASCPPAHSEHSFRVASPDLGERKMSSVPGSPILRSRPWKHVWPYTEQHDAALPSQEGAARPYEFVFPYYDASKALSWPHVNDATSPKTEPSGTQQEPARPYGLVYPYYDAATASTWRHVWPYVKDVSSSQPESSHPGTSEMQEDAVGPYPFVYPYYNAAQESTWSHVTPYSTGAPPEPVQGSAHPYEFVFPYYNAAAHSAIAPEDVLTAGPWKQVWPYAPSSRRSSFSDSILTADLSSRYPILTCIRQCILPSIFTPALLLQRVMHPRISTSPPAAHTPLLTSVNPAVYPSFDLYPAVVNVAEPTGTANVSVGLEATYPVFDILYPDFRIYANMTPAHEDSAPAAADAGSAMTIQAVSNYPVFELYPAVEAQKLDRIMSLTTMTTSQEPASIVIPALSQTSYPTSCCVPTQSENGIPAVVASDEPGSLRTVPTGIATGVRVQYPFFDIYPTLSRTETAERFGVALPKHKHGIDPAMYPHNLEDIYPPISIRQDNQGDIFNGESAVKLAPRYPVFELYDPVYPRSLDHIYPSTIIEPVEDGLKVLSSGSTLRVKLSTTYPAFELCA</sequence>
<feature type="region of interest" description="Disordered" evidence="1">
    <location>
        <begin position="523"/>
        <end position="545"/>
    </location>
</feature>
<dbReference type="Proteomes" id="UP000092993">
    <property type="component" value="Unassembled WGS sequence"/>
</dbReference>
<dbReference type="OrthoDB" id="3269353at2759"/>
<feature type="region of interest" description="Disordered" evidence="1">
    <location>
        <begin position="406"/>
        <end position="436"/>
    </location>
</feature>
<dbReference type="EMBL" id="LUGG01000014">
    <property type="protein sequence ID" value="OBZ70206.1"/>
    <property type="molecule type" value="Genomic_DNA"/>
</dbReference>
<feature type="non-terminal residue" evidence="2">
    <location>
        <position position="1138"/>
    </location>
</feature>
<comment type="caution">
    <text evidence="2">The sequence shown here is derived from an EMBL/GenBank/DDBJ whole genome shotgun (WGS) entry which is preliminary data.</text>
</comment>
<reference evidence="2 3" key="1">
    <citation type="submission" date="2016-03" db="EMBL/GenBank/DDBJ databases">
        <title>Whole genome sequencing of Grifola frondosa 9006-11.</title>
        <authorList>
            <person name="Min B."/>
            <person name="Park H."/>
            <person name="Kim J.-G."/>
            <person name="Cho H."/>
            <person name="Oh Y.-L."/>
            <person name="Kong W.-S."/>
            <person name="Choi I.-G."/>
        </authorList>
    </citation>
    <scope>NUCLEOTIDE SEQUENCE [LARGE SCALE GENOMIC DNA]</scope>
    <source>
        <strain evidence="2 3">9006-11</strain>
    </source>
</reference>
<name>A0A1C7M1C7_GRIFR</name>
<feature type="non-terminal residue" evidence="2">
    <location>
        <position position="1"/>
    </location>
</feature>
<evidence type="ECO:0000313" key="2">
    <source>
        <dbReference type="EMBL" id="OBZ70206.1"/>
    </source>
</evidence>
<proteinExistence type="predicted"/>
<accession>A0A1C7M1C7</accession>
<evidence type="ECO:0000313" key="3">
    <source>
        <dbReference type="Proteomes" id="UP000092993"/>
    </source>
</evidence>
<protein>
    <submittedName>
        <fullName evidence="2">Uncharacterized protein</fullName>
    </submittedName>
</protein>
<organism evidence="2 3">
    <name type="scientific">Grifola frondosa</name>
    <name type="common">Maitake</name>
    <name type="synonym">Polyporus frondosus</name>
    <dbReference type="NCBI Taxonomy" id="5627"/>
    <lineage>
        <taxon>Eukaryota</taxon>
        <taxon>Fungi</taxon>
        <taxon>Dikarya</taxon>
        <taxon>Basidiomycota</taxon>
        <taxon>Agaricomycotina</taxon>
        <taxon>Agaricomycetes</taxon>
        <taxon>Polyporales</taxon>
        <taxon>Grifolaceae</taxon>
        <taxon>Grifola</taxon>
    </lineage>
</organism>
<dbReference type="STRING" id="5627.A0A1C7M1C7"/>